<proteinExistence type="predicted"/>
<keyword evidence="3" id="KW-1185">Reference proteome</keyword>
<dbReference type="EMBL" id="BSYO01000006">
    <property type="protein sequence ID" value="GMH06193.1"/>
    <property type="molecule type" value="Genomic_DNA"/>
</dbReference>
<organism evidence="2 3">
    <name type="scientific">Nepenthes gracilis</name>
    <name type="common">Slender pitcher plant</name>
    <dbReference type="NCBI Taxonomy" id="150966"/>
    <lineage>
        <taxon>Eukaryota</taxon>
        <taxon>Viridiplantae</taxon>
        <taxon>Streptophyta</taxon>
        <taxon>Embryophyta</taxon>
        <taxon>Tracheophyta</taxon>
        <taxon>Spermatophyta</taxon>
        <taxon>Magnoliopsida</taxon>
        <taxon>eudicotyledons</taxon>
        <taxon>Gunneridae</taxon>
        <taxon>Pentapetalae</taxon>
        <taxon>Caryophyllales</taxon>
        <taxon>Nepenthaceae</taxon>
        <taxon>Nepenthes</taxon>
    </lineage>
</organism>
<protein>
    <submittedName>
        <fullName evidence="2">Uncharacterized protein</fullName>
    </submittedName>
</protein>
<dbReference type="AlphaFoldDB" id="A0AAD3XIV4"/>
<gene>
    <name evidence="2" type="ORF">Nepgr_008033</name>
</gene>
<name>A0AAD3XIV4_NEPGR</name>
<feature type="region of interest" description="Disordered" evidence="1">
    <location>
        <begin position="1"/>
        <end position="25"/>
    </location>
</feature>
<evidence type="ECO:0000313" key="3">
    <source>
        <dbReference type="Proteomes" id="UP001279734"/>
    </source>
</evidence>
<reference evidence="2" key="1">
    <citation type="submission" date="2023-05" db="EMBL/GenBank/DDBJ databases">
        <title>Nepenthes gracilis genome sequencing.</title>
        <authorList>
            <person name="Fukushima K."/>
        </authorList>
    </citation>
    <scope>NUCLEOTIDE SEQUENCE</scope>
    <source>
        <strain evidence="2">SING2019-196</strain>
    </source>
</reference>
<feature type="compositionally biased region" description="Polar residues" evidence="1">
    <location>
        <begin position="70"/>
        <end position="80"/>
    </location>
</feature>
<comment type="caution">
    <text evidence="2">The sequence shown here is derived from an EMBL/GenBank/DDBJ whole genome shotgun (WGS) entry which is preliminary data.</text>
</comment>
<evidence type="ECO:0000256" key="1">
    <source>
        <dbReference type="SAM" id="MobiDB-lite"/>
    </source>
</evidence>
<feature type="region of interest" description="Disordered" evidence="1">
    <location>
        <begin position="43"/>
        <end position="80"/>
    </location>
</feature>
<accession>A0AAD3XIV4</accession>
<evidence type="ECO:0000313" key="2">
    <source>
        <dbReference type="EMBL" id="GMH06193.1"/>
    </source>
</evidence>
<sequence length="80" mass="8657">MLDNIPKKSTGRAHHGEGDYTPVGSLEQLKPSLQIGIVQLMAPRQSAQDPTASLHLSIKQHPNVVPRQQPRASNNSIAAQ</sequence>
<dbReference type="Proteomes" id="UP001279734">
    <property type="component" value="Unassembled WGS sequence"/>
</dbReference>